<proteinExistence type="predicted"/>
<dbReference type="KEGG" id="obj:EIO64_08960"/>
<dbReference type="Gene3D" id="3.60.21.10">
    <property type="match status" value="1"/>
</dbReference>
<dbReference type="AlphaFoldDB" id="A0A4D7AYH3"/>
<evidence type="ECO:0008006" key="3">
    <source>
        <dbReference type="Google" id="ProtNLM"/>
    </source>
</evidence>
<dbReference type="Proteomes" id="UP000298642">
    <property type="component" value="Chromosome"/>
</dbReference>
<keyword evidence="2" id="KW-1185">Reference proteome</keyword>
<reference evidence="2" key="1">
    <citation type="submission" date="2018-12" db="EMBL/GenBank/DDBJ databases">
        <title>Dusodibacter welbiota gen. nov., sp. nov., isolated from human faeces and emended description of the Oscillibacter genus.</title>
        <authorList>
            <person name="Le Roy T."/>
            <person name="Van der Smissen P."/>
            <person name="Delzenne N."/>
            <person name="Muccioli G."/>
            <person name="Collet J.F."/>
            <person name="Cani P.D."/>
        </authorList>
    </citation>
    <scope>NUCLEOTIDE SEQUENCE [LARGE SCALE GENOMIC DNA]</scope>
    <source>
        <strain evidence="2">J115</strain>
    </source>
</reference>
<evidence type="ECO:0000313" key="1">
    <source>
        <dbReference type="EMBL" id="QCI59337.1"/>
    </source>
</evidence>
<dbReference type="GeneID" id="89523560"/>
<gene>
    <name evidence="1" type="ORF">EIO64_08960</name>
</gene>
<sequence>MEPDNRSPFPDTICIVGHTPTVFLTDGHDEDFSIWHGDGILDIDCGCGSMKAAHRRLACLRLDDMAEFYVGGVGEGTS</sequence>
<protein>
    <recommendedName>
        <fullName evidence="3">Calcineurin-like phosphoesterase domain-containing protein</fullName>
    </recommendedName>
</protein>
<name>A0A4D7AYH3_9FIRM</name>
<organism evidence="1 2">
    <name type="scientific">Dysosmobacter welbionis</name>
    <dbReference type="NCBI Taxonomy" id="2093857"/>
    <lineage>
        <taxon>Bacteria</taxon>
        <taxon>Bacillati</taxon>
        <taxon>Bacillota</taxon>
        <taxon>Clostridia</taxon>
        <taxon>Eubacteriales</taxon>
        <taxon>Oscillospiraceae</taxon>
        <taxon>Dysosmobacter</taxon>
    </lineage>
</organism>
<accession>A0A4D7AYH3</accession>
<evidence type="ECO:0000313" key="2">
    <source>
        <dbReference type="Proteomes" id="UP000298642"/>
    </source>
</evidence>
<dbReference type="RefSeq" id="WP_025544140.1">
    <property type="nucleotide sequence ID" value="NZ_CP034413.3"/>
</dbReference>
<dbReference type="InterPro" id="IPR029052">
    <property type="entry name" value="Metallo-depent_PP-like"/>
</dbReference>
<dbReference type="EMBL" id="CP034413">
    <property type="protein sequence ID" value="QCI59337.1"/>
    <property type="molecule type" value="Genomic_DNA"/>
</dbReference>